<protein>
    <submittedName>
        <fullName evidence="4">NUDIX hydrolase</fullName>
    </submittedName>
</protein>
<dbReference type="AlphaFoldDB" id="E3H6V2"/>
<evidence type="ECO:0000256" key="1">
    <source>
        <dbReference type="ARBA" id="ARBA00001946"/>
    </source>
</evidence>
<evidence type="ECO:0000259" key="3">
    <source>
        <dbReference type="PROSITE" id="PS51462"/>
    </source>
</evidence>
<dbReference type="InterPro" id="IPR000086">
    <property type="entry name" value="NUDIX_hydrolase_dom"/>
</dbReference>
<dbReference type="GO" id="GO:0016787">
    <property type="term" value="F:hydrolase activity"/>
    <property type="evidence" value="ECO:0007669"/>
    <property type="project" value="UniProtKB-KW"/>
</dbReference>
<organism evidence="4 5">
    <name type="scientific">Ilyobacter polytropus (strain ATCC 51220 / DSM 2926 / LMG 16218 / CuHBu1)</name>
    <dbReference type="NCBI Taxonomy" id="572544"/>
    <lineage>
        <taxon>Bacteria</taxon>
        <taxon>Fusobacteriati</taxon>
        <taxon>Fusobacteriota</taxon>
        <taxon>Fusobacteriia</taxon>
        <taxon>Fusobacteriales</taxon>
        <taxon>Fusobacteriaceae</taxon>
        <taxon>Ilyobacter</taxon>
    </lineage>
</organism>
<name>E3H6V2_ILYPC</name>
<keyword evidence="5" id="KW-1185">Reference proteome</keyword>
<dbReference type="Proteomes" id="UP000006875">
    <property type="component" value="Chromosome"/>
</dbReference>
<reference evidence="4 5" key="1">
    <citation type="journal article" date="2010" name="Stand. Genomic Sci.">
        <title>Complete genome sequence of Ilyobacter polytropus type strain (CuHbu1).</title>
        <authorList>
            <person name="Sikorski J."/>
            <person name="Chertkov O."/>
            <person name="Lapidus A."/>
            <person name="Nolan M."/>
            <person name="Lucas S."/>
            <person name="Del Rio T.G."/>
            <person name="Tice H."/>
            <person name="Cheng J.F."/>
            <person name="Tapia R."/>
            <person name="Han C."/>
            <person name="Goodwin L."/>
            <person name="Pitluck S."/>
            <person name="Liolios K."/>
            <person name="Ivanova N."/>
            <person name="Mavromatis K."/>
            <person name="Mikhailova N."/>
            <person name="Pati A."/>
            <person name="Chen A."/>
            <person name="Palaniappan K."/>
            <person name="Land M."/>
            <person name="Hauser L."/>
            <person name="Chang Y.J."/>
            <person name="Jeffries C.D."/>
            <person name="Brambilla E."/>
            <person name="Yasawong M."/>
            <person name="Rohde M."/>
            <person name="Pukall R."/>
            <person name="Spring S."/>
            <person name="Goker M."/>
            <person name="Woyke T."/>
            <person name="Bristow J."/>
            <person name="Eisen J.A."/>
            <person name="Markowitz V."/>
            <person name="Hugenholtz P."/>
            <person name="Kyrpides N.C."/>
            <person name="Klenk H.P."/>
        </authorList>
    </citation>
    <scope>NUCLEOTIDE SEQUENCE [LARGE SCALE GENOMIC DNA]</scope>
    <source>
        <strain evidence="5">ATCC 51220 / DSM 2926 / LMG 16218 / CuHBu1</strain>
    </source>
</reference>
<dbReference type="SUPFAM" id="SSF55811">
    <property type="entry name" value="Nudix"/>
    <property type="match status" value="1"/>
</dbReference>
<comment type="cofactor">
    <cofactor evidence="1">
        <name>Mg(2+)</name>
        <dbReference type="ChEBI" id="CHEBI:18420"/>
    </cofactor>
</comment>
<sequence length="143" mass="16801">MEIRVRVAGVLTIKDEILFVKHQKNGEEYWLLPGGGVDYGETMEESLAREFLEECNLEIEVENLMFVSQGISPDKKKHIINMFFKVKYLSGELKIGEEERLKEAAYHNIDDINNMTLYPNVKKELLDYFKGNKEIKYLGHRWE</sequence>
<dbReference type="PANTHER" id="PTHR43046">
    <property type="entry name" value="GDP-MANNOSE MANNOSYL HYDROLASE"/>
    <property type="match status" value="1"/>
</dbReference>
<evidence type="ECO:0000313" key="4">
    <source>
        <dbReference type="EMBL" id="ADO82471.1"/>
    </source>
</evidence>
<dbReference type="PROSITE" id="PS51462">
    <property type="entry name" value="NUDIX"/>
    <property type="match status" value="1"/>
</dbReference>
<dbReference type="KEGG" id="ipo:Ilyop_0684"/>
<evidence type="ECO:0000256" key="2">
    <source>
        <dbReference type="ARBA" id="ARBA00022801"/>
    </source>
</evidence>
<dbReference type="eggNOG" id="COG1051">
    <property type="taxonomic scope" value="Bacteria"/>
</dbReference>
<keyword evidence="2 4" id="KW-0378">Hydrolase</keyword>
<dbReference type="Gene3D" id="3.90.79.10">
    <property type="entry name" value="Nucleoside Triphosphate Pyrophosphohydrolase"/>
    <property type="match status" value="1"/>
</dbReference>
<dbReference type="PANTHER" id="PTHR43046:SF14">
    <property type="entry name" value="MUTT_NUDIX FAMILY PROTEIN"/>
    <property type="match status" value="1"/>
</dbReference>
<proteinExistence type="predicted"/>
<dbReference type="RefSeq" id="WP_013387141.1">
    <property type="nucleotide sequence ID" value="NC_014632.1"/>
</dbReference>
<dbReference type="PRINTS" id="PR00502">
    <property type="entry name" value="NUDIXFAMILY"/>
</dbReference>
<feature type="domain" description="Nudix hydrolase" evidence="3">
    <location>
        <begin position="2"/>
        <end position="131"/>
    </location>
</feature>
<gene>
    <name evidence="4" type="ordered locus">Ilyop_0684</name>
</gene>
<dbReference type="EMBL" id="CP002281">
    <property type="protein sequence ID" value="ADO82471.1"/>
    <property type="molecule type" value="Genomic_DNA"/>
</dbReference>
<dbReference type="InterPro" id="IPR015797">
    <property type="entry name" value="NUDIX_hydrolase-like_dom_sf"/>
</dbReference>
<accession>E3H6V2</accession>
<dbReference type="Pfam" id="PF00293">
    <property type="entry name" value="NUDIX"/>
    <property type="match status" value="1"/>
</dbReference>
<evidence type="ECO:0000313" key="5">
    <source>
        <dbReference type="Proteomes" id="UP000006875"/>
    </source>
</evidence>
<dbReference type="HOGENOM" id="CLU_037162_18_3_0"/>
<dbReference type="OrthoDB" id="9810648at2"/>
<dbReference type="STRING" id="572544.Ilyop_0684"/>
<dbReference type="InterPro" id="IPR020476">
    <property type="entry name" value="Nudix_hydrolase"/>
</dbReference>